<dbReference type="Gene3D" id="3.40.430.10">
    <property type="entry name" value="Dihydrofolate Reductase, subunit A"/>
    <property type="match status" value="1"/>
</dbReference>
<dbReference type="InterPro" id="IPR024072">
    <property type="entry name" value="DHFR-like_dom_sf"/>
</dbReference>
<evidence type="ECO:0000259" key="1">
    <source>
        <dbReference type="Pfam" id="PF01872"/>
    </source>
</evidence>
<dbReference type="RefSeq" id="WP_193916533.1">
    <property type="nucleotide sequence ID" value="NZ_JADEWL010000004.1"/>
</dbReference>
<dbReference type="Proteomes" id="UP000620559">
    <property type="component" value="Unassembled WGS sequence"/>
</dbReference>
<dbReference type="PANTHER" id="PTHR38011">
    <property type="entry name" value="DIHYDROFOLATE REDUCTASE FAMILY PROTEIN (AFU_ORTHOLOGUE AFUA_8G06820)"/>
    <property type="match status" value="1"/>
</dbReference>
<name>A0A8J7JYD0_9CYAN</name>
<accession>A0A8J7JYD0</accession>
<dbReference type="InterPro" id="IPR050765">
    <property type="entry name" value="Riboflavin_Biosynth_HTPR"/>
</dbReference>
<proteinExistence type="predicted"/>
<dbReference type="AlphaFoldDB" id="A0A8J7JYD0"/>
<organism evidence="2 3">
    <name type="scientific">Plectonema cf. radiosum LEGE 06105</name>
    <dbReference type="NCBI Taxonomy" id="945769"/>
    <lineage>
        <taxon>Bacteria</taxon>
        <taxon>Bacillati</taxon>
        <taxon>Cyanobacteriota</taxon>
        <taxon>Cyanophyceae</taxon>
        <taxon>Oscillatoriophycideae</taxon>
        <taxon>Oscillatoriales</taxon>
        <taxon>Microcoleaceae</taxon>
        <taxon>Plectonema</taxon>
    </lineage>
</organism>
<keyword evidence="3" id="KW-1185">Reference proteome</keyword>
<dbReference type="PANTHER" id="PTHR38011:SF11">
    <property type="entry name" value="2,5-DIAMINO-6-RIBOSYLAMINO-4(3H)-PYRIMIDINONE 5'-PHOSPHATE REDUCTASE"/>
    <property type="match status" value="1"/>
</dbReference>
<reference evidence="2" key="1">
    <citation type="submission" date="2020-10" db="EMBL/GenBank/DDBJ databases">
        <authorList>
            <person name="Castelo-Branco R."/>
            <person name="Eusebio N."/>
            <person name="Adriana R."/>
            <person name="Vieira A."/>
            <person name="Brugerolle De Fraissinette N."/>
            <person name="Rezende De Castro R."/>
            <person name="Schneider M.P."/>
            <person name="Vasconcelos V."/>
            <person name="Leao P.N."/>
        </authorList>
    </citation>
    <scope>NUCLEOTIDE SEQUENCE</scope>
    <source>
        <strain evidence="2">LEGE 06105</strain>
    </source>
</reference>
<sequence>MGRKTYEVGSKVGLTNPYPSLKQYVFSRCMKESPDVNVELVSNKAIALVKSLKNATGKDIWLCGGANLATTLFAENLIDELILKVNPFLMGSGIPLFAEVIKQTSLELTKNKIYGNGVLVLHYRC</sequence>
<dbReference type="GO" id="GO:0009231">
    <property type="term" value="P:riboflavin biosynthetic process"/>
    <property type="evidence" value="ECO:0007669"/>
    <property type="project" value="InterPro"/>
</dbReference>
<evidence type="ECO:0000313" key="3">
    <source>
        <dbReference type="Proteomes" id="UP000620559"/>
    </source>
</evidence>
<gene>
    <name evidence="2" type="ORF">IQ247_02035</name>
</gene>
<comment type="caution">
    <text evidence="2">The sequence shown here is derived from an EMBL/GenBank/DDBJ whole genome shotgun (WGS) entry which is preliminary data.</text>
</comment>
<feature type="domain" description="Bacterial bifunctional deaminase-reductase C-terminal" evidence="1">
    <location>
        <begin position="47"/>
        <end position="119"/>
    </location>
</feature>
<dbReference type="EMBL" id="JADEWL010000004">
    <property type="protein sequence ID" value="MBE9211507.1"/>
    <property type="molecule type" value="Genomic_DNA"/>
</dbReference>
<dbReference type="InterPro" id="IPR002734">
    <property type="entry name" value="RibDG_C"/>
</dbReference>
<evidence type="ECO:0000313" key="2">
    <source>
        <dbReference type="EMBL" id="MBE9211507.1"/>
    </source>
</evidence>
<dbReference type="GO" id="GO:0008703">
    <property type="term" value="F:5-amino-6-(5-phosphoribosylamino)uracil reductase activity"/>
    <property type="evidence" value="ECO:0007669"/>
    <property type="project" value="InterPro"/>
</dbReference>
<protein>
    <submittedName>
        <fullName evidence="2">Dihydrofolate reductase</fullName>
    </submittedName>
</protein>
<dbReference type="SUPFAM" id="SSF53597">
    <property type="entry name" value="Dihydrofolate reductase-like"/>
    <property type="match status" value="1"/>
</dbReference>
<dbReference type="Pfam" id="PF01872">
    <property type="entry name" value="RibD_C"/>
    <property type="match status" value="1"/>
</dbReference>